<name>A0A7Y6IHX3_9ACTN</name>
<sequence>MVVRRDEDSGVLEAGLTAETRRRSTLAELEPGMRVNVEVPLALGDPLGGHLVQGRGGAHRQGVDRPQVLGREGRGRGRRGQGGAGR</sequence>
<feature type="region of interest" description="Disordered" evidence="2">
    <location>
        <begin position="48"/>
        <end position="86"/>
    </location>
</feature>
<evidence type="ECO:0000259" key="3">
    <source>
        <dbReference type="PROSITE" id="PS51177"/>
    </source>
</evidence>
<organism evidence="4 5">
    <name type="scientific">Nonomuraea rhodomycinica</name>
    <dbReference type="NCBI Taxonomy" id="1712872"/>
    <lineage>
        <taxon>Bacteria</taxon>
        <taxon>Bacillati</taxon>
        <taxon>Actinomycetota</taxon>
        <taxon>Actinomycetes</taxon>
        <taxon>Streptosporangiales</taxon>
        <taxon>Streptosporangiaceae</taxon>
        <taxon>Nonomuraea</taxon>
    </lineage>
</organism>
<protein>
    <recommendedName>
        <fullName evidence="3">Lumazine-binding domain-containing protein</fullName>
    </recommendedName>
</protein>
<proteinExistence type="predicted"/>
<keyword evidence="5" id="KW-1185">Reference proteome</keyword>
<dbReference type="EMBL" id="JABWGO010000001">
    <property type="protein sequence ID" value="NUW38548.1"/>
    <property type="molecule type" value="Genomic_DNA"/>
</dbReference>
<gene>
    <name evidence="4" type="ORF">HT134_00170</name>
</gene>
<accession>A0A7Y6IHX3</accession>
<reference evidence="4 5" key="1">
    <citation type="submission" date="2020-06" db="EMBL/GenBank/DDBJ databases">
        <authorList>
            <person name="Chanama M."/>
        </authorList>
    </citation>
    <scope>NUCLEOTIDE SEQUENCE [LARGE SCALE GENOMIC DNA]</scope>
    <source>
        <strain evidence="4 5">TBRC6557</strain>
    </source>
</reference>
<dbReference type="Proteomes" id="UP000546126">
    <property type="component" value="Unassembled WGS sequence"/>
</dbReference>
<dbReference type="InterPro" id="IPR026017">
    <property type="entry name" value="Lumazine-bd_dom"/>
</dbReference>
<feature type="domain" description="Lumazine-binding" evidence="3">
    <location>
        <begin position="1"/>
        <end position="50"/>
    </location>
</feature>
<feature type="repeat" description="Lumazine-binding" evidence="1">
    <location>
        <begin position="1"/>
        <end position="50"/>
    </location>
</feature>
<dbReference type="PROSITE" id="PS51177">
    <property type="entry name" value="LUMAZINE_BIND"/>
    <property type="match status" value="1"/>
</dbReference>
<evidence type="ECO:0000313" key="4">
    <source>
        <dbReference type="EMBL" id="NUW38548.1"/>
    </source>
</evidence>
<comment type="caution">
    <text evidence="4">The sequence shown here is derived from an EMBL/GenBank/DDBJ whole genome shotgun (WGS) entry which is preliminary data.</text>
</comment>
<dbReference type="AlphaFoldDB" id="A0A7Y6IHX3"/>
<evidence type="ECO:0000256" key="2">
    <source>
        <dbReference type="SAM" id="MobiDB-lite"/>
    </source>
</evidence>
<evidence type="ECO:0000313" key="5">
    <source>
        <dbReference type="Proteomes" id="UP000546126"/>
    </source>
</evidence>
<evidence type="ECO:0000256" key="1">
    <source>
        <dbReference type="PROSITE-ProRule" id="PRU00524"/>
    </source>
</evidence>